<feature type="domain" description="HTH marR-type" evidence="1">
    <location>
        <begin position="1"/>
        <end position="136"/>
    </location>
</feature>
<dbReference type="Proteomes" id="UP000230859">
    <property type="component" value="Unassembled WGS sequence"/>
</dbReference>
<comment type="caution">
    <text evidence="2">The sequence shown here is derived from an EMBL/GenBank/DDBJ whole genome shotgun (WGS) entry which is preliminary data.</text>
</comment>
<dbReference type="AlphaFoldDB" id="A0A2H0LPE7"/>
<dbReference type="PRINTS" id="PR00598">
    <property type="entry name" value="HTHMARR"/>
</dbReference>
<reference evidence="2 3" key="1">
    <citation type="submission" date="2017-09" db="EMBL/GenBank/DDBJ databases">
        <title>Depth-based differentiation of microbial function through sediment-hosted aquifers and enrichment of novel symbionts in the deep terrestrial subsurface.</title>
        <authorList>
            <person name="Probst A.J."/>
            <person name="Ladd B."/>
            <person name="Jarett J.K."/>
            <person name="Geller-Mcgrath D.E."/>
            <person name="Sieber C.M."/>
            <person name="Emerson J.B."/>
            <person name="Anantharaman K."/>
            <person name="Thomas B.C."/>
            <person name="Malmstrom R."/>
            <person name="Stieglmeier M."/>
            <person name="Klingl A."/>
            <person name="Woyke T."/>
            <person name="Ryan C.M."/>
            <person name="Banfield J.F."/>
        </authorList>
    </citation>
    <scope>NUCLEOTIDE SEQUENCE [LARGE SCALE GENOMIC DNA]</scope>
    <source>
        <strain evidence="2">CG11_big_fil_rev_8_21_14_0_20_45_26</strain>
    </source>
</reference>
<proteinExistence type="predicted"/>
<dbReference type="SUPFAM" id="SSF46785">
    <property type="entry name" value="Winged helix' DNA-binding domain"/>
    <property type="match status" value="1"/>
</dbReference>
<protein>
    <recommendedName>
        <fullName evidence="1">HTH marR-type domain-containing protein</fullName>
    </recommendedName>
</protein>
<dbReference type="SMART" id="SM00347">
    <property type="entry name" value="HTH_MARR"/>
    <property type="match status" value="1"/>
</dbReference>
<dbReference type="GO" id="GO:0003700">
    <property type="term" value="F:DNA-binding transcription factor activity"/>
    <property type="evidence" value="ECO:0007669"/>
    <property type="project" value="InterPro"/>
</dbReference>
<dbReference type="InterPro" id="IPR036388">
    <property type="entry name" value="WH-like_DNA-bd_sf"/>
</dbReference>
<dbReference type="Pfam" id="PF01047">
    <property type="entry name" value="MarR"/>
    <property type="match status" value="1"/>
</dbReference>
<name>A0A2H0LPE7_9BACT</name>
<sequence length="151" mass="18011">MKQYTTSINGMRDLHLHVSRMYACAFRQAGITLPQYVLLNQLVELGPMSFTELAKRLYISKPCLTPMIKRLIRHDWIRKENSRTDKRSYFIQVTPKGKSAVKRIQNQVFQFRIRVLNDMSVRERKVILKYQQNLSLRVAKALQSRNYFKFR</sequence>
<dbReference type="InterPro" id="IPR039422">
    <property type="entry name" value="MarR/SlyA-like"/>
</dbReference>
<dbReference type="EMBL" id="PCVY01000065">
    <property type="protein sequence ID" value="PIQ85564.1"/>
    <property type="molecule type" value="Genomic_DNA"/>
</dbReference>
<accession>A0A2H0LPE7</accession>
<gene>
    <name evidence="2" type="ORF">COV74_08730</name>
</gene>
<dbReference type="PROSITE" id="PS50995">
    <property type="entry name" value="HTH_MARR_2"/>
    <property type="match status" value="1"/>
</dbReference>
<organism evidence="2 3">
    <name type="scientific">Candidatus Abzuiibacterium crystallinum</name>
    <dbReference type="NCBI Taxonomy" id="1974748"/>
    <lineage>
        <taxon>Bacteria</taxon>
        <taxon>Pseudomonadati</taxon>
        <taxon>Candidatus Omnitrophota</taxon>
        <taxon>Candidatus Abzuiibacterium</taxon>
    </lineage>
</organism>
<dbReference type="InterPro" id="IPR000835">
    <property type="entry name" value="HTH_MarR-typ"/>
</dbReference>
<evidence type="ECO:0000313" key="2">
    <source>
        <dbReference type="EMBL" id="PIQ85564.1"/>
    </source>
</evidence>
<dbReference type="PANTHER" id="PTHR33164:SF43">
    <property type="entry name" value="HTH-TYPE TRANSCRIPTIONAL REPRESSOR YETL"/>
    <property type="match status" value="1"/>
</dbReference>
<evidence type="ECO:0000259" key="1">
    <source>
        <dbReference type="PROSITE" id="PS50995"/>
    </source>
</evidence>
<evidence type="ECO:0000313" key="3">
    <source>
        <dbReference type="Proteomes" id="UP000230859"/>
    </source>
</evidence>
<dbReference type="InterPro" id="IPR036390">
    <property type="entry name" value="WH_DNA-bd_sf"/>
</dbReference>
<dbReference type="Gene3D" id="1.10.10.10">
    <property type="entry name" value="Winged helix-like DNA-binding domain superfamily/Winged helix DNA-binding domain"/>
    <property type="match status" value="1"/>
</dbReference>
<dbReference type="GO" id="GO:0006950">
    <property type="term" value="P:response to stress"/>
    <property type="evidence" value="ECO:0007669"/>
    <property type="project" value="TreeGrafter"/>
</dbReference>
<dbReference type="PANTHER" id="PTHR33164">
    <property type="entry name" value="TRANSCRIPTIONAL REGULATOR, MARR FAMILY"/>
    <property type="match status" value="1"/>
</dbReference>